<dbReference type="OrthoDB" id="1729737at2759"/>
<gene>
    <name evidence="4" type="ORF">MEDL_5336</name>
</gene>
<dbReference type="AlphaFoldDB" id="A0A8S3Q394"/>
<dbReference type="EMBL" id="CAJPWZ010000309">
    <property type="protein sequence ID" value="CAG2190010.1"/>
    <property type="molecule type" value="Genomic_DNA"/>
</dbReference>
<reference evidence="4" key="1">
    <citation type="submission" date="2021-03" db="EMBL/GenBank/DDBJ databases">
        <authorList>
            <person name="Bekaert M."/>
        </authorList>
    </citation>
    <scope>NUCLEOTIDE SEQUENCE</scope>
</reference>
<dbReference type="Pfam" id="PF08487">
    <property type="entry name" value="VIT"/>
    <property type="match status" value="1"/>
</dbReference>
<dbReference type="InterPro" id="IPR013694">
    <property type="entry name" value="VIT"/>
</dbReference>
<dbReference type="SUPFAM" id="SSF101447">
    <property type="entry name" value="Formin homology 2 domain (FH2 domain)"/>
    <property type="match status" value="1"/>
</dbReference>
<feature type="domain" description="VWFA" evidence="2">
    <location>
        <begin position="290"/>
        <end position="458"/>
    </location>
</feature>
<dbReference type="InterPro" id="IPR002035">
    <property type="entry name" value="VWF_A"/>
</dbReference>
<dbReference type="SMART" id="SM00327">
    <property type="entry name" value="VWA"/>
    <property type="match status" value="1"/>
</dbReference>
<evidence type="ECO:0000256" key="1">
    <source>
        <dbReference type="SAM" id="MobiDB-lite"/>
    </source>
</evidence>
<dbReference type="PANTHER" id="PTHR45737">
    <property type="entry name" value="VON WILLEBRAND FACTOR A DOMAIN-CONTAINING PROTEIN 5A"/>
    <property type="match status" value="1"/>
</dbReference>
<name>A0A8S3Q394_MYTED</name>
<feature type="compositionally biased region" description="Pro residues" evidence="1">
    <location>
        <begin position="624"/>
        <end position="726"/>
    </location>
</feature>
<dbReference type="PANTHER" id="PTHR45737:SF6">
    <property type="entry name" value="VON WILLEBRAND FACTOR A DOMAIN-CONTAINING PROTEIN 5A"/>
    <property type="match status" value="1"/>
</dbReference>
<dbReference type="Pfam" id="PF13768">
    <property type="entry name" value="VWA_3"/>
    <property type="match status" value="1"/>
</dbReference>
<organism evidence="4 5">
    <name type="scientific">Mytilus edulis</name>
    <name type="common">Blue mussel</name>
    <dbReference type="NCBI Taxonomy" id="6550"/>
    <lineage>
        <taxon>Eukaryota</taxon>
        <taxon>Metazoa</taxon>
        <taxon>Spiralia</taxon>
        <taxon>Lophotrochozoa</taxon>
        <taxon>Mollusca</taxon>
        <taxon>Bivalvia</taxon>
        <taxon>Autobranchia</taxon>
        <taxon>Pteriomorphia</taxon>
        <taxon>Mytilida</taxon>
        <taxon>Mytiloidea</taxon>
        <taxon>Mytilidae</taxon>
        <taxon>Mytilinae</taxon>
        <taxon>Mytilus</taxon>
    </lineage>
</organism>
<protein>
    <submittedName>
        <fullName evidence="4">Uncharacterized protein</fullName>
    </submittedName>
</protein>
<dbReference type="SMART" id="SM00609">
    <property type="entry name" value="VIT"/>
    <property type="match status" value="1"/>
</dbReference>
<dbReference type="Gene3D" id="3.40.50.410">
    <property type="entry name" value="von Willebrand factor, type A domain"/>
    <property type="match status" value="1"/>
</dbReference>
<feature type="region of interest" description="Disordered" evidence="1">
    <location>
        <begin position="624"/>
        <end position="777"/>
    </location>
</feature>
<comment type="caution">
    <text evidence="4">The sequence shown here is derived from an EMBL/GenBank/DDBJ whole genome shotgun (WGS) entry which is preliminary data.</text>
</comment>
<feature type="compositionally biased region" description="Low complexity" evidence="1">
    <location>
        <begin position="731"/>
        <end position="750"/>
    </location>
</feature>
<evidence type="ECO:0000313" key="5">
    <source>
        <dbReference type="Proteomes" id="UP000683360"/>
    </source>
</evidence>
<dbReference type="InterPro" id="IPR036465">
    <property type="entry name" value="vWFA_dom_sf"/>
</dbReference>
<dbReference type="PROSITE" id="PS51468">
    <property type="entry name" value="VIT"/>
    <property type="match status" value="1"/>
</dbReference>
<proteinExistence type="predicted"/>
<dbReference type="Proteomes" id="UP000683360">
    <property type="component" value="Unassembled WGS sequence"/>
</dbReference>
<keyword evidence="5" id="KW-1185">Reference proteome</keyword>
<feature type="domain" description="VIT" evidence="3">
    <location>
        <begin position="37"/>
        <end position="167"/>
    </location>
</feature>
<sequence>MTLPKNKHFTKFTFVRSLLVNNCLLWRHILRPPAEMTRPFGLIIIGVRKLVPLKESKINVTVQGFIANVECQLTYKNETTEPIQTSFVFPMDDMSAVYKFEADINGKHIIAECQEKEEARRTYDEAVSHGHTAMLLEEDDTAGDIFECKLGNLPGGETALLTMSYAVELSYQPGGAVRFTLPTVLNPRYMPVEAVVDGRRYRIHSVSSSKDKLNVTYNKYKTSADIHLVSSFNFYHDLTFDIHYEDPYKPEVLIEHGDPYGDGMLKEDLLMVNFLPQFPSHGSAFNSKREFIFVIDRSGSMHGDRMAKSKETLLLLLKSLPMDCLFNIVSFGSNHTFLFKKSEEYNERTLNDALALQKRLDANMGGTEILRPLTQIYQQKAKSAYPRQIFLLTDGEVQNTNEVISLVKQNAANTRVFTFGIGEGVSTSLIKGVANASNGKATFIRDKDNMHAKVMSVMKWSMEDCFCNGKVEWHLPPGYKVTTIPTQTPNIFRGEKLVLFALLSSHDKERTTLGSVNLRGDLGGKTITHSMEIDVKQTAHIDLPLHRVAAKYQIKEFELNDKDGSNKWLIVLVSKAANIVSKYTSFIGVDRETRVPIESPPEPLIENLFYNMYIPSYGTGRAPPFPMSQPLPQPAFNSPPPGCSGPPQPPPPPGCSGPPPPPPPPGGSGPPPPPPPPGCSGPPPPPPPPGGSGPPPPPPPPGGSGPPPPPPPPGGSGPHTPPPPPTRRFRTTSTTSTTRLFRTTSTTSTTMRGVFSGSVDQFDRPPAAPPTSSDGGNISSEMDDMMLLVSLQNFNGSWSSSLEIGNIMWLKINFLDNDQYTENVWCTAIVIKFLQKFYPDLRDIWEMIQMKALQWIKSQLKENQTIDQLFQDVDSAGIV</sequence>
<evidence type="ECO:0000313" key="4">
    <source>
        <dbReference type="EMBL" id="CAG2190010.1"/>
    </source>
</evidence>
<evidence type="ECO:0000259" key="2">
    <source>
        <dbReference type="PROSITE" id="PS50234"/>
    </source>
</evidence>
<accession>A0A8S3Q394</accession>
<evidence type="ECO:0000259" key="3">
    <source>
        <dbReference type="PROSITE" id="PS51468"/>
    </source>
</evidence>
<dbReference type="SUPFAM" id="SSF53300">
    <property type="entry name" value="vWA-like"/>
    <property type="match status" value="1"/>
</dbReference>
<dbReference type="PROSITE" id="PS50234">
    <property type="entry name" value="VWFA"/>
    <property type="match status" value="1"/>
</dbReference>